<protein>
    <recommendedName>
        <fullName evidence="2">YqaJ viral recombinase domain-containing protein</fullName>
    </recommendedName>
</protein>
<dbReference type="AlphaFoldDB" id="A0A0N0P983"/>
<evidence type="ECO:0000256" key="1">
    <source>
        <dbReference type="SAM" id="MobiDB-lite"/>
    </source>
</evidence>
<dbReference type="OrthoDB" id="261614at2759"/>
<sequence>MAQHPCKLQWKDEHPYGLSASQFGMALGFCGRVSDYVHYLRYVVGTEKEFKGNACTAHGIMTESKSRALYELLTGCQVHDGGFFVTEDRVLGCSPDGQIFYPAEETPIEQQGHLDAATTMRTASCSMTTRSSGDGFSLEGQKQKELQRSECSVRITFNGKRRARSPLSTTTLLSAPHSPVCGGVPSTKLRSQGSNLTAKRISPSSVAPPLMPSPTTGVAASSSLFNAPTRRNVRLLEIKSPFRGLYDCTKPGYEPFGIPLQYMCQIQGQLSIANCDECDFFVYLDHPTCQVEAWRVRRSREFWRWAEPCLRQVSEWVREGSPDWLNRSFAFPPFDFNRIEVTPLVFPYDITAGRALDDARRFSFFAKHPSPYVALERFRATRGRSSANLSNGDVLSDLAPRKQCCHDYTGASWSGLTEYERIAVAVQCPVVRYLFNTNNSDEGHTIDAQSDDDAMQCACISGGGRFCQTLSVWRYFLESVNCYEGSATAELWRSLTLTASAGRDPLVELIVSIPEDWEVGCTSVHCKLLSRVNVVGSASDACQGTTSIEFFQRSLLVSLIPVPKTKYAVDKPLSLAMELAPQCAYAVASGRTPIFPASTRTFFGST</sequence>
<dbReference type="InterPro" id="IPR011604">
    <property type="entry name" value="PDDEXK-like_dom_sf"/>
</dbReference>
<dbReference type="GO" id="GO:0006281">
    <property type="term" value="P:DNA repair"/>
    <property type="evidence" value="ECO:0007669"/>
    <property type="project" value="UniProtKB-ARBA"/>
</dbReference>
<dbReference type="Gene3D" id="3.90.320.10">
    <property type="match status" value="2"/>
</dbReference>
<dbReference type="InterPro" id="IPR051703">
    <property type="entry name" value="NF-kappa-B_Signaling_Reg"/>
</dbReference>
<evidence type="ECO:0000313" key="4">
    <source>
        <dbReference type="Proteomes" id="UP000038009"/>
    </source>
</evidence>
<feature type="domain" description="YqaJ viral recombinase" evidence="2">
    <location>
        <begin position="9"/>
        <end position="275"/>
    </location>
</feature>
<dbReference type="InterPro" id="IPR011335">
    <property type="entry name" value="Restrct_endonuc-II-like"/>
</dbReference>
<dbReference type="InterPro" id="IPR019080">
    <property type="entry name" value="YqaJ_viral_recombinase"/>
</dbReference>
<comment type="caution">
    <text evidence="3">The sequence shown here is derived from an EMBL/GenBank/DDBJ whole genome shotgun (WGS) entry which is preliminary data.</text>
</comment>
<proteinExistence type="predicted"/>
<accession>A0A0N0P983</accession>
<evidence type="ECO:0000313" key="3">
    <source>
        <dbReference type="EMBL" id="KPI90809.1"/>
    </source>
</evidence>
<dbReference type="Proteomes" id="UP000038009">
    <property type="component" value="Unassembled WGS sequence"/>
</dbReference>
<reference evidence="3 4" key="1">
    <citation type="journal article" date="2015" name="PLoS Pathog.">
        <title>Leptomonas seymouri: Adaptations to the Dixenous Life Cycle Analyzed by Genome Sequencing, Transcriptome Profiling and Co-infection with Leishmania donovani.</title>
        <authorList>
            <person name="Kraeva N."/>
            <person name="Butenko A."/>
            <person name="Hlavacova J."/>
            <person name="Kostygov A."/>
            <person name="Myskova J."/>
            <person name="Grybchuk D."/>
            <person name="Lestinova T."/>
            <person name="Votypka J."/>
            <person name="Volf P."/>
            <person name="Opperdoes F."/>
            <person name="Flegontov P."/>
            <person name="Lukes J."/>
            <person name="Yurchenko V."/>
        </authorList>
    </citation>
    <scope>NUCLEOTIDE SEQUENCE [LARGE SCALE GENOMIC DNA]</scope>
    <source>
        <strain evidence="3 4">ATCC 30220</strain>
    </source>
</reference>
<evidence type="ECO:0000259" key="2">
    <source>
        <dbReference type="Pfam" id="PF09588"/>
    </source>
</evidence>
<dbReference type="Pfam" id="PF09588">
    <property type="entry name" value="YqaJ"/>
    <property type="match status" value="1"/>
</dbReference>
<gene>
    <name evidence="3" type="ORF">ABL78_0042</name>
</gene>
<dbReference type="PANTHER" id="PTHR46609:SF6">
    <property type="entry name" value="EXONUCLEASE, PHAGE-TYPE_RECB, C-TERMINAL DOMAIN-CONTAINING PROTEIN-RELATED"/>
    <property type="match status" value="1"/>
</dbReference>
<feature type="region of interest" description="Disordered" evidence="1">
    <location>
        <begin position="183"/>
        <end position="213"/>
    </location>
</feature>
<feature type="compositionally biased region" description="Polar residues" evidence="1">
    <location>
        <begin position="188"/>
        <end position="205"/>
    </location>
</feature>
<name>A0A0N0P983_LEPSE</name>
<dbReference type="SUPFAM" id="SSF52980">
    <property type="entry name" value="Restriction endonuclease-like"/>
    <property type="match status" value="1"/>
</dbReference>
<dbReference type="OMA" id="MCQIQGQ"/>
<keyword evidence="4" id="KW-1185">Reference proteome</keyword>
<organism evidence="3 4">
    <name type="scientific">Leptomonas seymouri</name>
    <dbReference type="NCBI Taxonomy" id="5684"/>
    <lineage>
        <taxon>Eukaryota</taxon>
        <taxon>Discoba</taxon>
        <taxon>Euglenozoa</taxon>
        <taxon>Kinetoplastea</taxon>
        <taxon>Metakinetoplastina</taxon>
        <taxon>Trypanosomatida</taxon>
        <taxon>Trypanosomatidae</taxon>
        <taxon>Leishmaniinae</taxon>
        <taxon>Leptomonas</taxon>
    </lineage>
</organism>
<dbReference type="VEuPathDB" id="TriTrypDB:Lsey_0001_0420"/>
<dbReference type="PANTHER" id="PTHR46609">
    <property type="entry name" value="EXONUCLEASE, PHAGE-TYPE/RECB, C-TERMINAL DOMAIN-CONTAINING PROTEIN"/>
    <property type="match status" value="1"/>
</dbReference>
<dbReference type="EMBL" id="LJSK01000001">
    <property type="protein sequence ID" value="KPI90809.1"/>
    <property type="molecule type" value="Genomic_DNA"/>
</dbReference>